<dbReference type="Proteomes" id="UP000051789">
    <property type="component" value="Unassembled WGS sequence"/>
</dbReference>
<dbReference type="PANTHER" id="PTHR42809">
    <property type="entry name" value="FLAVODOXIN 2"/>
    <property type="match status" value="1"/>
</dbReference>
<dbReference type="STRING" id="1423810.FD19_GL000889"/>
<gene>
    <name evidence="9" type="ORF">FD19_GL000889</name>
</gene>
<keyword evidence="4" id="KW-0813">Transport</keyword>
<dbReference type="Pfam" id="PF00258">
    <property type="entry name" value="Flavodoxin_1"/>
    <property type="match status" value="1"/>
</dbReference>
<comment type="caution">
    <text evidence="9">The sequence shown here is derived from an EMBL/GenBank/DDBJ whole genome shotgun (WGS) entry which is preliminary data.</text>
</comment>
<name>A0A0R2CG99_9LACO</name>
<dbReference type="InterPro" id="IPR050619">
    <property type="entry name" value="Flavodoxin"/>
</dbReference>
<sequence>MATARIVYASMTGNTEEIAEIIEEELEKHNVSVTTTEVSQAIADDFADVDICIVATYTFSDSGSGMLPDEAVDFYEELKDVDLHGKVFGCAGSGDHFYTDFATSVDDFAEVLAADGAVKGADSVKVDLAPEAEDIDRLEEFVNQIVAKQQEIAAQ</sequence>
<dbReference type="GO" id="GO:0010181">
    <property type="term" value="F:FMN binding"/>
    <property type="evidence" value="ECO:0007669"/>
    <property type="project" value="InterPro"/>
</dbReference>
<dbReference type="PROSITE" id="PS50902">
    <property type="entry name" value="FLAVODOXIN_LIKE"/>
    <property type="match status" value="1"/>
</dbReference>
<dbReference type="InterPro" id="IPR029039">
    <property type="entry name" value="Flavoprotein-like_sf"/>
</dbReference>
<dbReference type="InterPro" id="IPR008254">
    <property type="entry name" value="Flavodoxin/NO_synth"/>
</dbReference>
<dbReference type="NCBIfam" id="NF005587">
    <property type="entry name" value="PRK07308.1"/>
    <property type="match status" value="1"/>
</dbReference>
<evidence type="ECO:0000313" key="9">
    <source>
        <dbReference type="EMBL" id="KRM87387.1"/>
    </source>
</evidence>
<dbReference type="PROSITE" id="PS00201">
    <property type="entry name" value="FLAVODOXIN"/>
    <property type="match status" value="1"/>
</dbReference>
<evidence type="ECO:0000256" key="2">
    <source>
        <dbReference type="ARBA" id="ARBA00003297"/>
    </source>
</evidence>
<dbReference type="SUPFAM" id="SSF52218">
    <property type="entry name" value="Flavoproteins"/>
    <property type="match status" value="1"/>
</dbReference>
<evidence type="ECO:0000256" key="1">
    <source>
        <dbReference type="ARBA" id="ARBA00001917"/>
    </source>
</evidence>
<evidence type="ECO:0000256" key="3">
    <source>
        <dbReference type="ARBA" id="ARBA00005267"/>
    </source>
</evidence>
<dbReference type="RefSeq" id="WP_056969176.1">
    <property type="nucleotide sequence ID" value="NZ_AYZK01000002.1"/>
</dbReference>
<evidence type="ECO:0000256" key="4">
    <source>
        <dbReference type="ARBA" id="ARBA00022448"/>
    </source>
</evidence>
<keyword evidence="5" id="KW-0285">Flavoprotein</keyword>
<evidence type="ECO:0000259" key="8">
    <source>
        <dbReference type="PROSITE" id="PS50902"/>
    </source>
</evidence>
<dbReference type="AlphaFoldDB" id="A0A0R2CG99"/>
<dbReference type="GO" id="GO:0009055">
    <property type="term" value="F:electron transfer activity"/>
    <property type="evidence" value="ECO:0007669"/>
    <property type="project" value="InterPro"/>
</dbReference>
<dbReference type="PATRIC" id="fig|1423810.4.peg.916"/>
<keyword evidence="10" id="KW-1185">Reference proteome</keyword>
<accession>A0A0R2CG99</accession>
<evidence type="ECO:0000256" key="7">
    <source>
        <dbReference type="ARBA" id="ARBA00022982"/>
    </source>
</evidence>
<dbReference type="InterPro" id="IPR001226">
    <property type="entry name" value="Flavodoxin_CS"/>
</dbReference>
<protein>
    <submittedName>
        <fullName evidence="9">Flavodoxin</fullName>
    </submittedName>
</protein>
<proteinExistence type="inferred from homology"/>
<reference evidence="9 10" key="1">
    <citation type="journal article" date="2015" name="Genome Announc.">
        <title>Expanding the biotechnology potential of lactobacilli through comparative genomics of 213 strains and associated genera.</title>
        <authorList>
            <person name="Sun Z."/>
            <person name="Harris H.M."/>
            <person name="McCann A."/>
            <person name="Guo C."/>
            <person name="Argimon S."/>
            <person name="Zhang W."/>
            <person name="Yang X."/>
            <person name="Jeffery I.B."/>
            <person name="Cooney J.C."/>
            <person name="Kagawa T.F."/>
            <person name="Liu W."/>
            <person name="Song Y."/>
            <person name="Salvetti E."/>
            <person name="Wrobel A."/>
            <person name="Rasinkangas P."/>
            <person name="Parkhill J."/>
            <person name="Rea M.C."/>
            <person name="O'Sullivan O."/>
            <person name="Ritari J."/>
            <person name="Douillard F.P."/>
            <person name="Paul Ross R."/>
            <person name="Yang R."/>
            <person name="Briner A.E."/>
            <person name="Felis G.E."/>
            <person name="de Vos W.M."/>
            <person name="Barrangou R."/>
            <person name="Klaenhammer T.R."/>
            <person name="Caufield P.W."/>
            <person name="Cui Y."/>
            <person name="Zhang H."/>
            <person name="O'Toole P.W."/>
        </authorList>
    </citation>
    <scope>NUCLEOTIDE SEQUENCE [LARGE SCALE GENOMIC DNA]</scope>
    <source>
        <strain evidence="9 10">DSM 22698</strain>
    </source>
</reference>
<comment type="cofactor">
    <cofactor evidence="1">
        <name>FMN</name>
        <dbReference type="ChEBI" id="CHEBI:58210"/>
    </cofactor>
</comment>
<evidence type="ECO:0000256" key="5">
    <source>
        <dbReference type="ARBA" id="ARBA00022630"/>
    </source>
</evidence>
<dbReference type="Gene3D" id="3.40.50.360">
    <property type="match status" value="1"/>
</dbReference>
<feature type="domain" description="Flavodoxin-like" evidence="8">
    <location>
        <begin position="4"/>
        <end position="146"/>
    </location>
</feature>
<organism evidence="9 10">
    <name type="scientific">Lacticaseibacillus thailandensis DSM 22698 = JCM 13996</name>
    <dbReference type="NCBI Taxonomy" id="1423810"/>
    <lineage>
        <taxon>Bacteria</taxon>
        <taxon>Bacillati</taxon>
        <taxon>Bacillota</taxon>
        <taxon>Bacilli</taxon>
        <taxon>Lactobacillales</taxon>
        <taxon>Lactobacillaceae</taxon>
        <taxon>Lacticaseibacillus</taxon>
    </lineage>
</organism>
<comment type="similarity">
    <text evidence="3">Belongs to the flavodoxin family.</text>
</comment>
<comment type="function">
    <text evidence="2">Low-potential electron donor to a number of redox enzymes.</text>
</comment>
<dbReference type="EMBL" id="AYZK01000002">
    <property type="protein sequence ID" value="KRM87387.1"/>
    <property type="molecule type" value="Genomic_DNA"/>
</dbReference>
<dbReference type="GO" id="GO:0016651">
    <property type="term" value="F:oxidoreductase activity, acting on NAD(P)H"/>
    <property type="evidence" value="ECO:0007669"/>
    <property type="project" value="UniProtKB-ARBA"/>
</dbReference>
<keyword evidence="6" id="KW-0288">FMN</keyword>
<evidence type="ECO:0000313" key="10">
    <source>
        <dbReference type="Proteomes" id="UP000051789"/>
    </source>
</evidence>
<keyword evidence="7" id="KW-0249">Electron transport</keyword>
<evidence type="ECO:0000256" key="6">
    <source>
        <dbReference type="ARBA" id="ARBA00022643"/>
    </source>
</evidence>
<dbReference type="PANTHER" id="PTHR42809:SF1">
    <property type="entry name" value="FLAVODOXIN 1"/>
    <property type="match status" value="1"/>
</dbReference>